<proteinExistence type="predicted"/>
<dbReference type="AlphaFoldDB" id="A0A5C5YRY5"/>
<keyword evidence="3" id="KW-1185">Reference proteome</keyword>
<dbReference type="Proteomes" id="UP000318478">
    <property type="component" value="Unassembled WGS sequence"/>
</dbReference>
<evidence type="ECO:0000256" key="1">
    <source>
        <dbReference type="SAM" id="MobiDB-lite"/>
    </source>
</evidence>
<dbReference type="RefSeq" id="WP_146585448.1">
    <property type="nucleotide sequence ID" value="NZ_SJPO01000003.1"/>
</dbReference>
<feature type="region of interest" description="Disordered" evidence="1">
    <location>
        <begin position="164"/>
        <end position="186"/>
    </location>
</feature>
<dbReference type="EMBL" id="SJPO01000003">
    <property type="protein sequence ID" value="TWT77702.1"/>
    <property type="molecule type" value="Genomic_DNA"/>
</dbReference>
<feature type="compositionally biased region" description="Polar residues" evidence="1">
    <location>
        <begin position="164"/>
        <end position="178"/>
    </location>
</feature>
<name>A0A5C5YRY5_9BACT</name>
<gene>
    <name evidence="2" type="ORF">Pla123a_14980</name>
</gene>
<comment type="caution">
    <text evidence="2">The sequence shown here is derived from an EMBL/GenBank/DDBJ whole genome shotgun (WGS) entry which is preliminary data.</text>
</comment>
<evidence type="ECO:0008006" key="4">
    <source>
        <dbReference type="Google" id="ProtNLM"/>
    </source>
</evidence>
<accession>A0A5C5YRY5</accession>
<evidence type="ECO:0000313" key="3">
    <source>
        <dbReference type="Proteomes" id="UP000318478"/>
    </source>
</evidence>
<reference evidence="2 3" key="1">
    <citation type="submission" date="2019-02" db="EMBL/GenBank/DDBJ databases">
        <title>Deep-cultivation of Planctomycetes and their phenomic and genomic characterization uncovers novel biology.</title>
        <authorList>
            <person name="Wiegand S."/>
            <person name="Jogler M."/>
            <person name="Boedeker C."/>
            <person name="Pinto D."/>
            <person name="Vollmers J."/>
            <person name="Rivas-Marin E."/>
            <person name="Kohn T."/>
            <person name="Peeters S.H."/>
            <person name="Heuer A."/>
            <person name="Rast P."/>
            <person name="Oberbeckmann S."/>
            <person name="Bunk B."/>
            <person name="Jeske O."/>
            <person name="Meyerdierks A."/>
            <person name="Storesund J.E."/>
            <person name="Kallscheuer N."/>
            <person name="Luecker S."/>
            <person name="Lage O.M."/>
            <person name="Pohl T."/>
            <person name="Merkel B.J."/>
            <person name="Hornburger P."/>
            <person name="Mueller R.-W."/>
            <person name="Bruemmer F."/>
            <person name="Labrenz M."/>
            <person name="Spormann A.M."/>
            <person name="Op Den Camp H."/>
            <person name="Overmann J."/>
            <person name="Amann R."/>
            <person name="Jetten M.S.M."/>
            <person name="Mascher T."/>
            <person name="Medema M.H."/>
            <person name="Devos D.P."/>
            <person name="Kaster A.-K."/>
            <person name="Ovreas L."/>
            <person name="Rohde M."/>
            <person name="Galperin M.Y."/>
            <person name="Jogler C."/>
        </authorList>
    </citation>
    <scope>NUCLEOTIDE SEQUENCE [LARGE SCALE GENOMIC DNA]</scope>
    <source>
        <strain evidence="2 3">Pla123a</strain>
    </source>
</reference>
<protein>
    <recommendedName>
        <fullName evidence="4">Chromosome partition protein Smc</fullName>
    </recommendedName>
</protein>
<evidence type="ECO:0000313" key="2">
    <source>
        <dbReference type="EMBL" id="TWT77702.1"/>
    </source>
</evidence>
<sequence length="186" mass="20858">MPPANVKSTDAILAVKTAFAAFCKQSADGLDELNSEIRRTIEWLEHDRPAYWKERVRRAYDKVGEAKDELQRCLTFQASESHRPSCTEQKAALHRAQQHLRHCQEKQERVKHWNREVAHEMHEYHGRVAGLGTVLEADGPAALAVLERLVVAIDEYISSTTSGAVSGQSVESIDQTDATIEPSPDE</sequence>
<organism evidence="2 3">
    <name type="scientific">Posidoniimonas polymericola</name>
    <dbReference type="NCBI Taxonomy" id="2528002"/>
    <lineage>
        <taxon>Bacteria</taxon>
        <taxon>Pseudomonadati</taxon>
        <taxon>Planctomycetota</taxon>
        <taxon>Planctomycetia</taxon>
        <taxon>Pirellulales</taxon>
        <taxon>Lacipirellulaceae</taxon>
        <taxon>Posidoniimonas</taxon>
    </lineage>
</organism>
<dbReference type="OrthoDB" id="277538at2"/>